<dbReference type="EnsemblMetazoa" id="CapteT224303">
    <property type="protein sequence ID" value="CapteP224303"/>
    <property type="gene ID" value="CapteG224303"/>
</dbReference>
<dbReference type="InterPro" id="IPR050372">
    <property type="entry name" value="Neurexin-related_CASP"/>
</dbReference>
<evidence type="ECO:0008006" key="10">
    <source>
        <dbReference type="Google" id="ProtNLM"/>
    </source>
</evidence>
<dbReference type="Pfam" id="PF02210">
    <property type="entry name" value="Laminin_G_2"/>
    <property type="match status" value="6"/>
</dbReference>
<dbReference type="PANTHER" id="PTHR15036">
    <property type="entry name" value="PIKACHURIN-LIKE PROTEIN"/>
    <property type="match status" value="1"/>
</dbReference>
<feature type="domain" description="Laminin G" evidence="5">
    <location>
        <begin position="979"/>
        <end position="1172"/>
    </location>
</feature>
<dbReference type="Gene3D" id="2.60.120.200">
    <property type="match status" value="6"/>
</dbReference>
<keyword evidence="4" id="KW-0472">Membrane</keyword>
<feature type="compositionally biased region" description="Polar residues" evidence="3">
    <location>
        <begin position="1628"/>
        <end position="1637"/>
    </location>
</feature>
<comment type="caution">
    <text evidence="2">Lacks conserved residue(s) required for the propagation of feature annotation.</text>
</comment>
<feature type="compositionally biased region" description="Polar residues" evidence="3">
    <location>
        <begin position="1558"/>
        <end position="1571"/>
    </location>
</feature>
<feature type="domain" description="EGF-like" evidence="6">
    <location>
        <begin position="1173"/>
        <end position="1212"/>
    </location>
</feature>
<name>R7TDB6_CAPTE</name>
<feature type="domain" description="EGF-like" evidence="6">
    <location>
        <begin position="488"/>
        <end position="528"/>
    </location>
</feature>
<proteinExistence type="predicted"/>
<dbReference type="InterPro" id="IPR001791">
    <property type="entry name" value="Laminin_G"/>
</dbReference>
<keyword evidence="4" id="KW-1133">Transmembrane helix</keyword>
<reference evidence="8" key="3">
    <citation type="submission" date="2015-06" db="UniProtKB">
        <authorList>
            <consortium name="EnsemblMetazoa"/>
        </authorList>
    </citation>
    <scope>IDENTIFICATION</scope>
</reference>
<sequence>MTHCAQPLGFNHNAWHKVVIKIDQLSANLSVAVDEGHPVILELKSLTDGEGDRLLESKGTRRTGVLSVGGVKPGSALTLSQFIGCIKDVVLVESEGREFTCPVTLKDDVDVGCVDRCENDRPCQHHGLTTVTMQGSEWISYLMDENTEITHSSVDKISLHFRTTSGEGVLFYAREHYPQYNHLAVSLHNASIHVSVVFVDADSFNELFVALGSALNDDRWHQLVVTHDGNRVDVHLDGHVERMTADDQLTYLRLPPNIFFGGIEVSAKPLGLRSNVGFVGCLRSVYFNHLNVMGLLNSSDPSVIFHGNGSPLQHGCQDLANSAMQFSHSGTFTKVEHPQSDTLDVRLEFRTLKGHAVLIYSEVVSDIKERTGFLQIALKDGHIEMVIAPVPYEQQSKRTFSVGHELNDNTWHSLVAQVKVDEDLISEELHDVLIIGQASYVGFGPNTNMDFGYIGCMRRVSIQSQVLDPVQVVHSALSAGITLGSCDLTDWCHVLEGPFCHNGGLCVSLWSERHCDCSTTDYVGKFCQFSKLKRSCNELYQSGVTRDGVFRLDLDGAGPLKSVFGYCDMGQEFNRRHYGVTRVQHNLEPGTVVRDPTFDDMKKVLTYRQMQHDHLQTLVANAEFCHQEVEITCSNAPLRMGTQTWLVSGQGKRFTSLGASTKAACKCRDTKTCLDPRYSCNCDAGSNQLMKDEGVISEKEFLPVKELAFLQSLGGSANITLGPLLCYGSVSQQEASVAMFTTEDSYLRLPAWHDGDIRFMFRTTSPTAVLLYQRETKESAHMARLLVMLQDGEYITIHSSRPQLMETVQLNSRLNTGLWQYISMDFGAGQVRVAVNKADFVFELNNDDVGIDAVKEYDEEPLYVGGRPGTNHDFSGMIGCIGGLFYNEKSHMLSELVTGDMQGVQRKCSSACDSHPCANGATCLEMWTDYTCRCSSPFSQTGHNCQNGVQSDSRVYLQCAYIGHREFIKAAFPTDINRDSIQMRTEDSYLSYQLSDFSHDPLFRDLVFSFRTTQARALLLYAHDHMNNFVQLEVKNREELVLTYNSLHEIKEVVVNAPDIANGLWKQIAVFPDLDNSIAIHVDESSSLLSEKRQLLTQYTHDPFAHAESVSPERGLYPDPPALQIFVGSVPDYYDRHIPGLQGCLRGLRIDDKLLNLEGATGRQDHGISAGCNSGCLSSPCANNGLCIDDMSHAGLYSCECSQTAFSGTLCDEDYGLYFDGHSQLTETLSLQSSLGLFATVPSVTISFSIATPDFGDHPRAIAFVRGRTGLSDYILVYLTEMGTAAVQVGIGMEELNLEGSFHLANNKPHTIQVHIREQKIGLKVDDYEYENSFNSPESMTAPSFFTLGGVKKDNYKFENFVNFTGDISNAFLVTDHLEPINARPLDVYYGFPDGNQGISIAGSFHPVNHQIHPGLLYRTGYAGRRMAGNDNTMPPWNSGPALTVTLSQTTPAAVSAGSGDALVIGVPIAIVVLLVVAGLIAFVLYRRWNRKSSFSPERLPGDEEEGLLRLGPVKNGAPADDGKKNGDLPTAKLRQGPRGKRTSQGNSSDDENEETPMLQQMEQNGSSQPNEPNPMKSFGEDMGSVPMIDAVGATGGSADKTPLPETPEKKNLSQTDLENDPSLFAPSPQNTSTPYKSDNAGLKDSPPVSPASSRHSPSRSLASAESYSRLPREVWTESQILSVLDADHNSEEEKEAEAEGNANNNSAINASNDEFFPAEETLKSPDISDTKAHPTNNLPSHLDIPQRGSAYYSSLDSFATAPEGMSSPTLFSTPEVRPSPLMDTLKESTEDSSLNHSDR</sequence>
<feature type="domain" description="EGF-like" evidence="6">
    <location>
        <begin position="909"/>
        <end position="946"/>
    </location>
</feature>
<dbReference type="PROSITE" id="PS01186">
    <property type="entry name" value="EGF_2"/>
    <property type="match status" value="1"/>
</dbReference>
<dbReference type="FunCoup" id="R7TDB6">
    <property type="interactions" value="34"/>
</dbReference>
<dbReference type="SMART" id="SM00181">
    <property type="entry name" value="EGF"/>
    <property type="match status" value="3"/>
</dbReference>
<keyword evidence="4" id="KW-0812">Transmembrane</keyword>
<evidence type="ECO:0000256" key="4">
    <source>
        <dbReference type="SAM" id="Phobius"/>
    </source>
</evidence>
<organism evidence="7">
    <name type="scientific">Capitella teleta</name>
    <name type="common">Polychaete worm</name>
    <dbReference type="NCBI Taxonomy" id="283909"/>
    <lineage>
        <taxon>Eukaryota</taxon>
        <taxon>Metazoa</taxon>
        <taxon>Spiralia</taxon>
        <taxon>Lophotrochozoa</taxon>
        <taxon>Annelida</taxon>
        <taxon>Polychaeta</taxon>
        <taxon>Sedentaria</taxon>
        <taxon>Scolecida</taxon>
        <taxon>Capitellidae</taxon>
        <taxon>Capitella</taxon>
    </lineage>
</organism>
<dbReference type="Gene3D" id="2.60.120.1000">
    <property type="match status" value="1"/>
</dbReference>
<dbReference type="OrthoDB" id="5813223at2759"/>
<dbReference type="CDD" id="cd00054">
    <property type="entry name" value="EGF_CA"/>
    <property type="match status" value="1"/>
</dbReference>
<dbReference type="OMA" id="HTLIYQH"/>
<reference evidence="7 9" key="2">
    <citation type="journal article" date="2013" name="Nature">
        <title>Insights into bilaterian evolution from three spiralian genomes.</title>
        <authorList>
            <person name="Simakov O."/>
            <person name="Marletaz F."/>
            <person name="Cho S.J."/>
            <person name="Edsinger-Gonzales E."/>
            <person name="Havlak P."/>
            <person name="Hellsten U."/>
            <person name="Kuo D.H."/>
            <person name="Larsson T."/>
            <person name="Lv J."/>
            <person name="Arendt D."/>
            <person name="Savage R."/>
            <person name="Osoegawa K."/>
            <person name="de Jong P."/>
            <person name="Grimwood J."/>
            <person name="Chapman J.A."/>
            <person name="Shapiro H."/>
            <person name="Aerts A."/>
            <person name="Otillar R.P."/>
            <person name="Terry A.Y."/>
            <person name="Boore J.L."/>
            <person name="Grigoriev I.V."/>
            <person name="Lindberg D.R."/>
            <person name="Seaver E.C."/>
            <person name="Weisblat D.A."/>
            <person name="Putnam N.H."/>
            <person name="Rokhsar D.S."/>
        </authorList>
    </citation>
    <scope>NUCLEOTIDE SEQUENCE</scope>
    <source>
        <strain evidence="7 9">I ESC-2004</strain>
    </source>
</reference>
<dbReference type="InterPro" id="IPR000742">
    <property type="entry name" value="EGF"/>
</dbReference>
<evidence type="ECO:0000256" key="3">
    <source>
        <dbReference type="SAM" id="MobiDB-lite"/>
    </source>
</evidence>
<dbReference type="HOGENOM" id="CLU_238118_0_0_1"/>
<keyword evidence="9" id="KW-1185">Reference proteome</keyword>
<evidence type="ECO:0000313" key="7">
    <source>
        <dbReference type="EMBL" id="ELT91728.1"/>
    </source>
</evidence>
<evidence type="ECO:0000256" key="1">
    <source>
        <dbReference type="ARBA" id="ARBA00023157"/>
    </source>
</evidence>
<feature type="compositionally biased region" description="Low complexity" evidence="3">
    <location>
        <begin position="1700"/>
        <end position="1715"/>
    </location>
</feature>
<keyword evidence="1" id="KW-1015">Disulfide bond</keyword>
<feature type="domain" description="Laminin G" evidence="5">
    <location>
        <begin position="1"/>
        <end position="113"/>
    </location>
</feature>
<evidence type="ECO:0000259" key="6">
    <source>
        <dbReference type="PROSITE" id="PS50026"/>
    </source>
</evidence>
<dbReference type="EMBL" id="KB310381">
    <property type="protein sequence ID" value="ELT91728.1"/>
    <property type="molecule type" value="Genomic_DNA"/>
</dbReference>
<feature type="domain" description="Laminin G" evidence="5">
    <location>
        <begin position="322"/>
        <end position="486"/>
    </location>
</feature>
<evidence type="ECO:0000259" key="5">
    <source>
        <dbReference type="PROSITE" id="PS50025"/>
    </source>
</evidence>
<dbReference type="Proteomes" id="UP000014760">
    <property type="component" value="Unassembled WGS sequence"/>
</dbReference>
<feature type="compositionally biased region" description="Basic and acidic residues" evidence="3">
    <location>
        <begin position="1721"/>
        <end position="1733"/>
    </location>
</feature>
<feature type="transmembrane region" description="Helical" evidence="4">
    <location>
        <begin position="1462"/>
        <end position="1486"/>
    </location>
</feature>
<feature type="domain" description="Laminin G" evidence="5">
    <location>
        <begin position="128"/>
        <end position="316"/>
    </location>
</feature>
<dbReference type="SUPFAM" id="SSF49899">
    <property type="entry name" value="Concanavalin A-like lectins/glucanases"/>
    <property type="match status" value="5"/>
</dbReference>
<accession>R7TDB6</accession>
<dbReference type="PROSITE" id="PS50025">
    <property type="entry name" value="LAM_G_DOMAIN"/>
    <property type="match status" value="5"/>
</dbReference>
<evidence type="ECO:0000313" key="9">
    <source>
        <dbReference type="Proteomes" id="UP000014760"/>
    </source>
</evidence>
<dbReference type="GO" id="GO:0016020">
    <property type="term" value="C:membrane"/>
    <property type="evidence" value="ECO:0007669"/>
    <property type="project" value="UniProtKB-SubCell"/>
</dbReference>
<dbReference type="Pfam" id="PF00008">
    <property type="entry name" value="EGF"/>
    <property type="match status" value="1"/>
</dbReference>
<feature type="region of interest" description="Disordered" evidence="3">
    <location>
        <begin position="1763"/>
        <end position="1800"/>
    </location>
</feature>
<gene>
    <name evidence="7" type="ORF">CAPTEDRAFT_224303</name>
</gene>
<reference evidence="9" key="1">
    <citation type="submission" date="2012-12" db="EMBL/GenBank/DDBJ databases">
        <authorList>
            <person name="Hellsten U."/>
            <person name="Grimwood J."/>
            <person name="Chapman J.A."/>
            <person name="Shapiro H."/>
            <person name="Aerts A."/>
            <person name="Otillar R.P."/>
            <person name="Terry A.Y."/>
            <person name="Boore J.L."/>
            <person name="Simakov O."/>
            <person name="Marletaz F."/>
            <person name="Cho S.-J."/>
            <person name="Edsinger-Gonzales E."/>
            <person name="Havlak P."/>
            <person name="Kuo D.-H."/>
            <person name="Larsson T."/>
            <person name="Lv J."/>
            <person name="Arendt D."/>
            <person name="Savage R."/>
            <person name="Osoegawa K."/>
            <person name="de Jong P."/>
            <person name="Lindberg D.R."/>
            <person name="Seaver E.C."/>
            <person name="Weisblat D.A."/>
            <person name="Putnam N.H."/>
            <person name="Grigoriev I.V."/>
            <person name="Rokhsar D.S."/>
        </authorList>
    </citation>
    <scope>NUCLEOTIDE SEQUENCE</scope>
    <source>
        <strain evidence="9">I ESC-2004</strain>
    </source>
</reference>
<dbReference type="STRING" id="283909.R7TDB6"/>
<feature type="domain" description="Laminin G" evidence="5">
    <location>
        <begin position="736"/>
        <end position="908"/>
    </location>
</feature>
<protein>
    <recommendedName>
        <fullName evidence="10">EGF-like domain-containing protein</fullName>
    </recommendedName>
</protein>
<keyword evidence="2" id="KW-0245">EGF-like domain</keyword>
<dbReference type="CDD" id="cd00110">
    <property type="entry name" value="LamG"/>
    <property type="match status" value="5"/>
</dbReference>
<dbReference type="PROSITE" id="PS50026">
    <property type="entry name" value="EGF_3"/>
    <property type="match status" value="3"/>
</dbReference>
<evidence type="ECO:0000256" key="2">
    <source>
        <dbReference type="PROSITE-ProRule" id="PRU00076"/>
    </source>
</evidence>
<evidence type="ECO:0000313" key="8">
    <source>
        <dbReference type="EnsemblMetazoa" id="CapteP224303"/>
    </source>
</evidence>
<dbReference type="PANTHER" id="PTHR15036:SF49">
    <property type="entry name" value="AXOTACTIN"/>
    <property type="match status" value="1"/>
</dbReference>
<dbReference type="EMBL" id="AMQN01013670">
    <property type="status" value="NOT_ANNOTATED_CDS"/>
    <property type="molecule type" value="Genomic_DNA"/>
</dbReference>
<dbReference type="SMART" id="SM00282">
    <property type="entry name" value="LamG"/>
    <property type="match status" value="5"/>
</dbReference>
<dbReference type="InterPro" id="IPR013320">
    <property type="entry name" value="ConA-like_dom_sf"/>
</dbReference>
<feature type="compositionally biased region" description="Low complexity" evidence="3">
    <location>
        <begin position="1651"/>
        <end position="1665"/>
    </location>
</feature>
<dbReference type="Gene3D" id="2.10.25.10">
    <property type="entry name" value="Laminin"/>
    <property type="match status" value="3"/>
</dbReference>
<feature type="region of interest" description="Disordered" evidence="3">
    <location>
        <begin position="1494"/>
        <end position="1748"/>
    </location>
</feature>